<reference evidence="1" key="1">
    <citation type="journal article" date="2015" name="Nature">
        <title>Complex archaea that bridge the gap between prokaryotes and eukaryotes.</title>
        <authorList>
            <person name="Spang A."/>
            <person name="Saw J.H."/>
            <person name="Jorgensen S.L."/>
            <person name="Zaremba-Niedzwiedzka K."/>
            <person name="Martijn J."/>
            <person name="Lind A.E."/>
            <person name="van Eijk R."/>
            <person name="Schleper C."/>
            <person name="Guy L."/>
            <person name="Ettema T.J."/>
        </authorList>
    </citation>
    <scope>NUCLEOTIDE SEQUENCE</scope>
</reference>
<protein>
    <recommendedName>
        <fullName evidence="2">4-vinyl reductase 4VR domain-containing protein</fullName>
    </recommendedName>
</protein>
<dbReference type="EMBL" id="LAZR01004728">
    <property type="protein sequence ID" value="KKN06098.1"/>
    <property type="molecule type" value="Genomic_DNA"/>
</dbReference>
<gene>
    <name evidence="1" type="ORF">LCGC14_1080750</name>
</gene>
<sequence>MVEYKAMNPDVEVNGQTILSFVDGLGAVKSFAYSILTKNGLQDVDTTGWYSQQKWLDSFKLIAEKAGPNTLHGIGTKIPENAQWPPGIESIEAAINSIDIAYHMNHRLNNKVMFDPDDGSMIEGIGHYGAKKVAEKEIEVVCENPYPCDFDMGIIQSTAKKFKTDDVKFVDVKHKDPEACRKKGAKACVYKITWL</sequence>
<name>A0A0F9QL64_9ZZZZ</name>
<proteinExistence type="predicted"/>
<dbReference type="AlphaFoldDB" id="A0A0F9QL64"/>
<evidence type="ECO:0008006" key="2">
    <source>
        <dbReference type="Google" id="ProtNLM"/>
    </source>
</evidence>
<organism evidence="1">
    <name type="scientific">marine sediment metagenome</name>
    <dbReference type="NCBI Taxonomy" id="412755"/>
    <lineage>
        <taxon>unclassified sequences</taxon>
        <taxon>metagenomes</taxon>
        <taxon>ecological metagenomes</taxon>
    </lineage>
</organism>
<evidence type="ECO:0000313" key="1">
    <source>
        <dbReference type="EMBL" id="KKN06098.1"/>
    </source>
</evidence>
<comment type="caution">
    <text evidence="1">The sequence shown here is derived from an EMBL/GenBank/DDBJ whole genome shotgun (WGS) entry which is preliminary data.</text>
</comment>
<accession>A0A0F9QL64</accession>